<evidence type="ECO:0000313" key="2">
    <source>
        <dbReference type="Proteomes" id="UP000325457"/>
    </source>
</evidence>
<dbReference type="Proteomes" id="UP000325457">
    <property type="component" value="Segment"/>
</dbReference>
<reference evidence="1 2" key="1">
    <citation type="submission" date="2018-10" db="EMBL/GenBank/DDBJ databases">
        <authorList>
            <person name="Smith K."/>
            <person name="Ring A."/>
            <person name="Cross T."/>
            <person name="Beshay M."/>
            <person name="Miah F."/>
            <person name="Nowoslaski J."/>
            <person name="Mia S."/>
            <person name="Micha L."/>
            <person name="Baxter C."/>
            <person name="Ahmad Z."/>
            <person name="Sunnen C.N."/>
            <person name="Janetopoulos C."/>
            <person name="Garlena R.A."/>
            <person name="Russell D.A."/>
            <person name="Pope W.H."/>
            <person name="Jacobs-Sera D."/>
            <person name="Hatfull G.F."/>
        </authorList>
    </citation>
    <scope>NUCLEOTIDE SEQUENCE [LARGE SCALE GENOMIC DNA]</scope>
</reference>
<keyword evidence="2" id="KW-1185">Reference proteome</keyword>
<sequence>MTDQIRQIAREEAKTVVQNEGAIITAEVVNGALKHVSITAAPASETTSGGNINEAINIAAKQAHYRRLQRAIFVPSYFYADHWLRNQPEGSKWQALAEAADVIPFVIINPASGPGEGPGSDSYTNFANQLKINRDEYGQKAMGYIRTKYGEEPLDNVIAQARNYHDWFGVEDFFLDEAAHGKDDQAPKIAYYTELRARLKKLFPAGLVVANPGTLTAEGMLETADYLMTFEREAAAYEASTWLQENYYAGQPRQKFWHCIHDVTSFDQAVKILRKAEKLNVGNLYLTNDTIGERGANETNPYDTIPAAWLWNLQIAWAKGELNAYLENLKILETQYAALKALNAPQEQLTVLAASIAVIKGE</sequence>
<name>A0A5K7NK77_9CAUD</name>
<dbReference type="GeneID" id="80020153"/>
<gene>
    <name evidence="1" type="primary">21</name>
    <name evidence="1" type="ORF">SEA_SPARTOI_21</name>
</gene>
<proteinExistence type="predicted"/>
<dbReference type="Pfam" id="PF12138">
    <property type="entry name" value="Spherulin4"/>
    <property type="match status" value="1"/>
</dbReference>
<dbReference type="EMBL" id="MK061416">
    <property type="protein sequence ID" value="AZF88205.1"/>
    <property type="molecule type" value="Genomic_DNA"/>
</dbReference>
<dbReference type="InterPro" id="IPR021986">
    <property type="entry name" value="Spherulin4"/>
</dbReference>
<dbReference type="KEGG" id="vg:80020153"/>
<organism evidence="1 2">
    <name type="scientific">Rothia phage Spartoi</name>
    <dbReference type="NCBI Taxonomy" id="2483661"/>
    <lineage>
        <taxon>Viruses</taxon>
        <taxon>Duplodnaviria</taxon>
        <taxon>Heunggongvirae</taxon>
        <taxon>Uroviricota</taxon>
        <taxon>Caudoviricetes</taxon>
        <taxon>Spartoivirus</taxon>
        <taxon>Spartoivirus spartoi</taxon>
    </lineage>
</organism>
<evidence type="ECO:0000313" key="1">
    <source>
        <dbReference type="EMBL" id="AZF88205.1"/>
    </source>
</evidence>
<protein>
    <submittedName>
        <fullName evidence="1">Uncharacterized protein</fullName>
    </submittedName>
</protein>
<dbReference type="RefSeq" id="YP_010755497.1">
    <property type="nucleotide sequence ID" value="NC_073471.1"/>
</dbReference>
<dbReference type="PANTHER" id="PTHR35040:SF9">
    <property type="entry name" value="4-LIKE CELL SURFACE PROTEIN, PUTATIVE (AFU_ORTHOLOGUE AFUA_4G14080)-RELATED"/>
    <property type="match status" value="1"/>
</dbReference>
<dbReference type="PANTHER" id="PTHR35040">
    <property type="match status" value="1"/>
</dbReference>
<accession>A0A5K7NK77</accession>